<dbReference type="Gene3D" id="2.30.30.380">
    <property type="entry name" value="Zn-finger domain of Sec23/24"/>
    <property type="match status" value="1"/>
</dbReference>
<dbReference type="STRING" id="1230905.A0A1G4IVG0"/>
<name>A0A1G4IVG0_9SACH</name>
<dbReference type="AlphaFoldDB" id="A0A1G4IVG0"/>
<dbReference type="InterPro" id="IPR007123">
    <property type="entry name" value="Gelsolin-like_dom"/>
</dbReference>
<keyword evidence="4" id="KW-0813">Transport</keyword>
<dbReference type="InterPro" id="IPR050550">
    <property type="entry name" value="SEC23_SEC24_subfamily"/>
</dbReference>
<keyword evidence="6" id="KW-0653">Protein transport</keyword>
<dbReference type="Gene3D" id="3.40.50.410">
    <property type="entry name" value="von Willebrand factor, type A domain"/>
    <property type="match status" value="1"/>
</dbReference>
<evidence type="ECO:0000256" key="6">
    <source>
        <dbReference type="ARBA" id="ARBA00022927"/>
    </source>
</evidence>
<feature type="region of interest" description="Disordered" evidence="8">
    <location>
        <begin position="1"/>
        <end position="33"/>
    </location>
</feature>
<dbReference type="SUPFAM" id="SSF53300">
    <property type="entry name" value="vWA-like"/>
    <property type="match status" value="1"/>
</dbReference>
<dbReference type="InterPro" id="IPR036180">
    <property type="entry name" value="Gelsolin-like_dom_sf"/>
</dbReference>
<feature type="compositionally biased region" description="Polar residues" evidence="8">
    <location>
        <begin position="15"/>
        <end position="26"/>
    </location>
</feature>
<sequence length="890" mass="99678">MQGLNSSISSLSLNQTNGLQGSTASSKKSRRPNRAFHQLGETSTVQESPKLSFGAAKPFGTSDGVQNGSAGIDVASSTVSSVVSHFVPTERLEDQQSFMNKCFVTSQDSIPPLSVSQFYSFDQGSSDPRKMRLTMYNIPHTEYLRSATKLPLGALLQPFATSIPSDDIPVIDCSTDSGPLRCRRCRAYVNAGFSFTFDSKAVCNFCQVSTRLEEHQQAPLNPDGTRSDFAERPELSNGTIEFLLPEQYNAIKDMPNLPLHYVFLIDISTLANENKSSLAMVEAVRTSIEYIAKNQPQCKVAIIAYDNKIRFFNLRPENFQAQEYIVSDLHETFLPIYNGLFVRPEESMHVIQDTLSKLTTFIEDEKFFHKFEACYGSALEAAKLALDTVTGRQGGKIVASLCSKPIVGNGNLRLRADDALKKSLKCENEFYAKLSRDLLSSYISVDLYCTTSAYVDMISVGQPSLVTSGKVKYYPHFNIDRDEFTLVNDVLNGISTIVGYGALVKVRCSSELSIYNYYSESCNNSNHEPTIPVLSKDSNLTVLFKYDGQLPVSKDVYFQAAVLYTDIEGQRRVRCLNTSGATSDNIHEIFKFVCQDASLSIMVHDVISTLGDCNFVNIRKLIDGKICDVLTQYRALVSTSPSTQLILPDSLKTLPAFLLAFEKSELMKNNNKTSHGNTRVHDLMLYHTMTPAQMSLKLYPQIIPLHEHLSETDLTFFDENSKLLQITPSESLSVRASRASLVDGGCYLICNGSTVYLWLNENTNRFLLRDLLGLDAEQNDYKSVLLFANTLPTLDTDINVKARNLLQNWCNILNCCYLPVLPLRPNVDMYYSGVMEQILCEDKSIEMIESYTNYLVHLHRAIQEKIGRGDYIKPSAARDHEHFSQKFIHF</sequence>
<evidence type="ECO:0000313" key="14">
    <source>
        <dbReference type="EMBL" id="SCU80788.1"/>
    </source>
</evidence>
<dbReference type="Gene3D" id="1.20.120.730">
    <property type="entry name" value="Sec23/Sec24 helical domain"/>
    <property type="match status" value="1"/>
</dbReference>
<dbReference type="Pfam" id="PF04811">
    <property type="entry name" value="Sec23_trunk"/>
    <property type="match status" value="1"/>
</dbReference>
<dbReference type="GO" id="GO:0030127">
    <property type="term" value="C:COPII vesicle coat"/>
    <property type="evidence" value="ECO:0007669"/>
    <property type="project" value="InterPro"/>
</dbReference>
<evidence type="ECO:0000259" key="9">
    <source>
        <dbReference type="Pfam" id="PF00626"/>
    </source>
</evidence>
<dbReference type="SUPFAM" id="SSF81995">
    <property type="entry name" value="beta-sandwich domain of Sec23/24"/>
    <property type="match status" value="1"/>
</dbReference>
<feature type="domain" description="Zinc finger Sec23/Sec24-type" evidence="10">
    <location>
        <begin position="179"/>
        <end position="215"/>
    </location>
</feature>
<evidence type="ECO:0000256" key="2">
    <source>
        <dbReference type="ARBA" id="ARBA00004496"/>
    </source>
</evidence>
<comment type="subcellular location">
    <subcellularLocation>
        <location evidence="2">Cytoplasm</location>
    </subcellularLocation>
    <subcellularLocation>
        <location evidence="1">Golgi apparatus membrane</location>
    </subcellularLocation>
</comment>
<proteinExistence type="inferred from homology"/>
<keyword evidence="15" id="KW-1185">Reference proteome</keyword>
<dbReference type="Pfam" id="PF00626">
    <property type="entry name" value="Gelsolin"/>
    <property type="match status" value="1"/>
</dbReference>
<dbReference type="Pfam" id="PF08033">
    <property type="entry name" value="Sec23_BS"/>
    <property type="match status" value="1"/>
</dbReference>
<evidence type="ECO:0000256" key="7">
    <source>
        <dbReference type="ARBA" id="ARBA00023034"/>
    </source>
</evidence>
<dbReference type="InterPro" id="IPR036175">
    <property type="entry name" value="Sec23/24_helical_dom_sf"/>
</dbReference>
<evidence type="ECO:0000256" key="4">
    <source>
        <dbReference type="ARBA" id="ARBA00022448"/>
    </source>
</evidence>
<gene>
    <name evidence="14" type="ORF">LAMI_0B03730G</name>
</gene>
<dbReference type="InterPro" id="IPR006896">
    <property type="entry name" value="Sec23/24_trunk_dom"/>
</dbReference>
<feature type="domain" description="Gelsolin-like" evidence="9">
    <location>
        <begin position="733"/>
        <end position="765"/>
    </location>
</feature>
<evidence type="ECO:0000259" key="12">
    <source>
        <dbReference type="Pfam" id="PF04815"/>
    </source>
</evidence>
<dbReference type="OrthoDB" id="49016at2759"/>
<evidence type="ECO:0000256" key="5">
    <source>
        <dbReference type="ARBA" id="ARBA00022490"/>
    </source>
</evidence>
<feature type="compositionally biased region" description="Low complexity" evidence="8">
    <location>
        <begin position="1"/>
        <end position="14"/>
    </location>
</feature>
<comment type="similarity">
    <text evidence="3">Belongs to the SEC23/SEC24 family. SEC24 subfamily.</text>
</comment>
<dbReference type="Proteomes" id="UP000191024">
    <property type="component" value="Chromosome B"/>
</dbReference>
<dbReference type="Pfam" id="PF04815">
    <property type="entry name" value="Sec23_helical"/>
    <property type="match status" value="1"/>
</dbReference>
<protein>
    <submittedName>
        <fullName evidence="14">LAMI_0B03730g1_1</fullName>
    </submittedName>
</protein>
<dbReference type="InterPro" id="IPR006895">
    <property type="entry name" value="Znf_Sec23_Sec24"/>
</dbReference>
<feature type="domain" description="Sec23/Sec24 helical" evidence="12">
    <location>
        <begin position="595"/>
        <end position="694"/>
    </location>
</feature>
<dbReference type="Pfam" id="PF04810">
    <property type="entry name" value="zf-Sec23_Sec24"/>
    <property type="match status" value="1"/>
</dbReference>
<dbReference type="GO" id="GO:0008270">
    <property type="term" value="F:zinc ion binding"/>
    <property type="evidence" value="ECO:0007669"/>
    <property type="project" value="InterPro"/>
</dbReference>
<evidence type="ECO:0000256" key="8">
    <source>
        <dbReference type="SAM" id="MobiDB-lite"/>
    </source>
</evidence>
<dbReference type="GO" id="GO:0090110">
    <property type="term" value="P:COPII-coated vesicle cargo loading"/>
    <property type="evidence" value="ECO:0007669"/>
    <property type="project" value="TreeGrafter"/>
</dbReference>
<evidence type="ECO:0000313" key="15">
    <source>
        <dbReference type="Proteomes" id="UP000191024"/>
    </source>
</evidence>
<dbReference type="SUPFAM" id="SSF82754">
    <property type="entry name" value="C-terminal, gelsolin-like domain of Sec23/24"/>
    <property type="match status" value="1"/>
</dbReference>
<dbReference type="InterPro" id="IPR012990">
    <property type="entry name" value="Beta-sandwich_Sec23_24"/>
</dbReference>
<dbReference type="SUPFAM" id="SSF82919">
    <property type="entry name" value="Zn-finger domain of Sec23/24"/>
    <property type="match status" value="1"/>
</dbReference>
<feature type="domain" description="Sec23/Sec24 beta-sandwich" evidence="13">
    <location>
        <begin position="499"/>
        <end position="581"/>
    </location>
</feature>
<organism evidence="14 15">
    <name type="scientific">Lachancea mirantina</name>
    <dbReference type="NCBI Taxonomy" id="1230905"/>
    <lineage>
        <taxon>Eukaryota</taxon>
        <taxon>Fungi</taxon>
        <taxon>Dikarya</taxon>
        <taxon>Ascomycota</taxon>
        <taxon>Saccharomycotina</taxon>
        <taxon>Saccharomycetes</taxon>
        <taxon>Saccharomycetales</taxon>
        <taxon>Saccharomycetaceae</taxon>
        <taxon>Lachancea</taxon>
    </lineage>
</organism>
<keyword evidence="7" id="KW-0333">Golgi apparatus</keyword>
<evidence type="ECO:0000259" key="11">
    <source>
        <dbReference type="Pfam" id="PF04811"/>
    </source>
</evidence>
<dbReference type="EMBL" id="LT598464">
    <property type="protein sequence ID" value="SCU80788.1"/>
    <property type="molecule type" value="Genomic_DNA"/>
</dbReference>
<dbReference type="InterPro" id="IPR006900">
    <property type="entry name" value="Sec23/24_helical_dom"/>
</dbReference>
<dbReference type="Gene3D" id="2.60.40.1670">
    <property type="entry name" value="beta-sandwich domain of Sec23/24"/>
    <property type="match status" value="1"/>
</dbReference>
<dbReference type="InterPro" id="IPR036174">
    <property type="entry name" value="Znf_Sec23_Sec24_sf"/>
</dbReference>
<dbReference type="GO" id="GO:0000139">
    <property type="term" value="C:Golgi membrane"/>
    <property type="evidence" value="ECO:0007669"/>
    <property type="project" value="UniProtKB-SubCell"/>
</dbReference>
<dbReference type="InterPro" id="IPR029006">
    <property type="entry name" value="ADF-H/Gelsolin-like_dom_sf"/>
</dbReference>
<dbReference type="GO" id="GO:0070971">
    <property type="term" value="C:endoplasmic reticulum exit site"/>
    <property type="evidence" value="ECO:0007669"/>
    <property type="project" value="TreeGrafter"/>
</dbReference>
<dbReference type="PANTHER" id="PTHR13803:SF4">
    <property type="entry name" value="SECRETORY 24CD, ISOFORM C"/>
    <property type="match status" value="1"/>
</dbReference>
<accession>A0A1G4IVG0</accession>
<reference evidence="14 15" key="1">
    <citation type="submission" date="2016-03" db="EMBL/GenBank/DDBJ databases">
        <authorList>
            <person name="Devillers H."/>
        </authorList>
    </citation>
    <scope>NUCLEOTIDE SEQUENCE [LARGE SCALE GENOMIC DNA]</scope>
    <source>
        <strain evidence="14">CBS 11717</strain>
    </source>
</reference>
<dbReference type="GO" id="GO:0006886">
    <property type="term" value="P:intracellular protein transport"/>
    <property type="evidence" value="ECO:0007669"/>
    <property type="project" value="InterPro"/>
</dbReference>
<keyword evidence="5" id="KW-0963">Cytoplasm</keyword>
<dbReference type="InterPro" id="IPR036465">
    <property type="entry name" value="vWFA_dom_sf"/>
</dbReference>
<evidence type="ECO:0000259" key="13">
    <source>
        <dbReference type="Pfam" id="PF08033"/>
    </source>
</evidence>
<dbReference type="GO" id="GO:0000149">
    <property type="term" value="F:SNARE binding"/>
    <property type="evidence" value="ECO:0007669"/>
    <property type="project" value="TreeGrafter"/>
</dbReference>
<dbReference type="SUPFAM" id="SSF81811">
    <property type="entry name" value="Helical domain of Sec23/24"/>
    <property type="match status" value="1"/>
</dbReference>
<feature type="domain" description="Sec23/Sec24 trunk" evidence="11">
    <location>
        <begin position="258"/>
        <end position="490"/>
    </location>
</feature>
<dbReference type="Gene3D" id="3.40.20.10">
    <property type="entry name" value="Severin"/>
    <property type="match status" value="1"/>
</dbReference>
<dbReference type="PANTHER" id="PTHR13803">
    <property type="entry name" value="SEC24-RELATED PROTEIN"/>
    <property type="match status" value="1"/>
</dbReference>
<evidence type="ECO:0000259" key="10">
    <source>
        <dbReference type="Pfam" id="PF04810"/>
    </source>
</evidence>
<evidence type="ECO:0000256" key="1">
    <source>
        <dbReference type="ARBA" id="ARBA00004394"/>
    </source>
</evidence>
<evidence type="ECO:0000256" key="3">
    <source>
        <dbReference type="ARBA" id="ARBA00008334"/>
    </source>
</evidence>